<evidence type="ECO:0008006" key="3">
    <source>
        <dbReference type="Google" id="ProtNLM"/>
    </source>
</evidence>
<proteinExistence type="predicted"/>
<keyword evidence="2" id="KW-1185">Reference proteome</keyword>
<sequence length="265" mass="30215">MLSRFERGESDISAKLYFQLLTRLDANVEDLQNWYIEHDQNNPFAFANMDGTNEGLRKAAVHFQQLYEKTGWRYYQLSAISYMMSYAKWHPERHLVTQEMTDILLRSLLSLKTWGNFDIGLITPLVASPYVTTAELKQLLPTLVQVTKQHAASSSADWRDSSFVHLVAACQQLASALMPRQCWDEARSLISMVDGLPIETSLALLHNQTKIRLLLAYHDSPSPAIDDDYNAMEAAWIGTQFEDIGAQSTAAWKRFKKAQEISHDN</sequence>
<evidence type="ECO:0000313" key="2">
    <source>
        <dbReference type="Proteomes" id="UP000030647"/>
    </source>
</evidence>
<dbReference type="STRING" id="1231336.L248_0882"/>
<dbReference type="AlphaFoldDB" id="U4TI45"/>
<evidence type="ECO:0000313" key="1">
    <source>
        <dbReference type="EMBL" id="ERL64471.1"/>
    </source>
</evidence>
<name>U4TI45_9LACO</name>
<reference evidence="2" key="1">
    <citation type="journal article" date="2013" name="Genome Announc.">
        <title>Whole-Genome Sequencing of Lactobacillus shenzhenensis Strain LY-73T.</title>
        <authorList>
            <person name="Lin Z."/>
            <person name="Liu Z."/>
            <person name="Yang R."/>
            <person name="Zou Y."/>
            <person name="Wan D."/>
            <person name="Chen J."/>
            <person name="Guo M."/>
            <person name="Zhao J."/>
            <person name="Fang C."/>
            <person name="Yang R."/>
            <person name="Liu F."/>
        </authorList>
    </citation>
    <scope>NUCLEOTIDE SEQUENCE [LARGE SCALE GENOMIC DNA]</scope>
    <source>
        <strain evidence="2">LY-73</strain>
    </source>
</reference>
<accession>U4TI45</accession>
<dbReference type="HOGENOM" id="CLU_942649_0_0_9"/>
<dbReference type="EMBL" id="KI271597">
    <property type="protein sequence ID" value="ERL64471.1"/>
    <property type="molecule type" value="Genomic_DNA"/>
</dbReference>
<gene>
    <name evidence="1" type="ORF">L248_0882</name>
</gene>
<dbReference type="Proteomes" id="UP000030647">
    <property type="component" value="Unassembled WGS sequence"/>
</dbReference>
<protein>
    <recommendedName>
        <fullName evidence="3">HTH cro/C1-type domain-containing protein</fullName>
    </recommendedName>
</protein>
<organism evidence="1 2">
    <name type="scientific">Schleiferilactobacillus shenzhenensis LY-73</name>
    <dbReference type="NCBI Taxonomy" id="1231336"/>
    <lineage>
        <taxon>Bacteria</taxon>
        <taxon>Bacillati</taxon>
        <taxon>Bacillota</taxon>
        <taxon>Bacilli</taxon>
        <taxon>Lactobacillales</taxon>
        <taxon>Lactobacillaceae</taxon>
        <taxon>Schleiferilactobacillus</taxon>
    </lineage>
</organism>